<name>A0A7R9JNJ4_TIMGE</name>
<dbReference type="EMBL" id="OE839209">
    <property type="protein sequence ID" value="CAD7586189.1"/>
    <property type="molecule type" value="Genomic_DNA"/>
</dbReference>
<feature type="transmembrane region" description="Helical" evidence="1">
    <location>
        <begin position="97"/>
        <end position="117"/>
    </location>
</feature>
<evidence type="ECO:0000313" key="2">
    <source>
        <dbReference type="EMBL" id="CAD7586189.1"/>
    </source>
</evidence>
<dbReference type="AlphaFoldDB" id="A0A7R9JNJ4"/>
<evidence type="ECO:0000256" key="1">
    <source>
        <dbReference type="SAM" id="Phobius"/>
    </source>
</evidence>
<gene>
    <name evidence="2" type="ORF">TGEB3V08_LOCUS589</name>
</gene>
<reference evidence="2" key="1">
    <citation type="submission" date="2020-11" db="EMBL/GenBank/DDBJ databases">
        <authorList>
            <person name="Tran Van P."/>
        </authorList>
    </citation>
    <scope>NUCLEOTIDE SEQUENCE</scope>
</reference>
<sequence>MECLRERSATDVEEQDQASVPKKTRLFFVQRPLSVLYYKTERNIQCAMSFSRCTWVILVPNLVAIVLICGTLLYYWAEPPVKHVATLRRNRERTFDGEIGVLILVVSTESGFSYMVFHSPSMQMREDDL</sequence>
<keyword evidence="1" id="KW-0812">Transmembrane</keyword>
<proteinExistence type="predicted"/>
<feature type="transmembrane region" description="Helical" evidence="1">
    <location>
        <begin position="55"/>
        <end position="77"/>
    </location>
</feature>
<organism evidence="2">
    <name type="scientific">Timema genevievae</name>
    <name type="common">Walking stick</name>
    <dbReference type="NCBI Taxonomy" id="629358"/>
    <lineage>
        <taxon>Eukaryota</taxon>
        <taxon>Metazoa</taxon>
        <taxon>Ecdysozoa</taxon>
        <taxon>Arthropoda</taxon>
        <taxon>Hexapoda</taxon>
        <taxon>Insecta</taxon>
        <taxon>Pterygota</taxon>
        <taxon>Neoptera</taxon>
        <taxon>Polyneoptera</taxon>
        <taxon>Phasmatodea</taxon>
        <taxon>Timematodea</taxon>
        <taxon>Timematoidea</taxon>
        <taxon>Timematidae</taxon>
        <taxon>Timema</taxon>
    </lineage>
</organism>
<protein>
    <submittedName>
        <fullName evidence="2">Uncharacterized protein</fullName>
    </submittedName>
</protein>
<keyword evidence="1" id="KW-0472">Membrane</keyword>
<accession>A0A7R9JNJ4</accession>
<keyword evidence="1" id="KW-1133">Transmembrane helix</keyword>